<protein>
    <submittedName>
        <fullName evidence="1">Uncharacterized protein</fullName>
    </submittedName>
</protein>
<feature type="non-terminal residue" evidence="1">
    <location>
        <position position="195"/>
    </location>
</feature>
<proteinExistence type="predicted"/>
<dbReference type="Gene3D" id="1.25.10.10">
    <property type="entry name" value="Leucine-rich Repeat Variant"/>
    <property type="match status" value="1"/>
</dbReference>
<sequence>TVTSARSYSGSRRPIDDDIVRDDIARCFRLVLASPSGRLALTSYPSISQALLTGLHHQDEFVRQIAAEQLLGLYVQDGIRDRLRAVLAADDVFGGVVESLADPSTSVAENIANLLVEIGDTKRFFGDTLRSRIKSVAESDATVLIRVLTLAARMGNLSEQGFREFQESGVLADAMARLMDGGDDPLLQMSLFAVV</sequence>
<dbReference type="SUPFAM" id="SSF48371">
    <property type="entry name" value="ARM repeat"/>
    <property type="match status" value="1"/>
</dbReference>
<dbReference type="Proteomes" id="UP000035740">
    <property type="component" value="Unassembled WGS sequence"/>
</dbReference>
<dbReference type="OrthoDB" id="10250600at2759"/>
<dbReference type="InterPro" id="IPR016024">
    <property type="entry name" value="ARM-type_fold"/>
</dbReference>
<gene>
    <name evidence="1" type="ORF">BVRB_039370</name>
</gene>
<accession>A0A0J7YPM6</accession>
<dbReference type="EMBL" id="KQ114561">
    <property type="protein sequence ID" value="KMS65108.1"/>
    <property type="molecule type" value="Genomic_DNA"/>
</dbReference>
<evidence type="ECO:0000313" key="2">
    <source>
        <dbReference type="Proteomes" id="UP000035740"/>
    </source>
</evidence>
<reference evidence="1 2" key="1">
    <citation type="journal article" date="2014" name="Nature">
        <title>The genome of the recently domesticated crop plant sugar beet (Beta vulgaris).</title>
        <authorList>
            <person name="Dohm J.C."/>
            <person name="Minoche A.E."/>
            <person name="Holtgrawe D."/>
            <person name="Capella-Gutierrez S."/>
            <person name="Zakrzewski F."/>
            <person name="Tafer H."/>
            <person name="Rupp O."/>
            <person name="Sorensen T.R."/>
            <person name="Stracke R."/>
            <person name="Reinhardt R."/>
            <person name="Goesmann A."/>
            <person name="Kraft T."/>
            <person name="Schulz B."/>
            <person name="Stadler P.F."/>
            <person name="Schmidt T."/>
            <person name="Gabaldon T."/>
            <person name="Lehrach H."/>
            <person name="Weisshaar B."/>
            <person name="Himmelbauer H."/>
        </authorList>
    </citation>
    <scope>NUCLEOTIDE SEQUENCE [LARGE SCALE GENOMIC DNA]</scope>
    <source>
        <tissue evidence="1">Taproot</tissue>
    </source>
</reference>
<organism evidence="1 2">
    <name type="scientific">Beta vulgaris subsp. vulgaris</name>
    <name type="common">Beet</name>
    <dbReference type="NCBI Taxonomy" id="3555"/>
    <lineage>
        <taxon>Eukaryota</taxon>
        <taxon>Viridiplantae</taxon>
        <taxon>Streptophyta</taxon>
        <taxon>Embryophyta</taxon>
        <taxon>Tracheophyta</taxon>
        <taxon>Spermatophyta</taxon>
        <taxon>Magnoliopsida</taxon>
        <taxon>eudicotyledons</taxon>
        <taxon>Gunneridae</taxon>
        <taxon>Pentapetalae</taxon>
        <taxon>Caryophyllales</taxon>
        <taxon>Chenopodiaceae</taxon>
        <taxon>Betoideae</taxon>
        <taxon>Beta</taxon>
    </lineage>
</organism>
<dbReference type="AlphaFoldDB" id="A0A0J7YPM6"/>
<dbReference type="GO" id="GO:0043248">
    <property type="term" value="P:proteasome assembly"/>
    <property type="evidence" value="ECO:0007669"/>
    <property type="project" value="InterPro"/>
</dbReference>
<name>A0A0J7YPM6_BETVV</name>
<dbReference type="Pfam" id="PF10508">
    <property type="entry name" value="Proteasom_PSMB"/>
    <property type="match status" value="1"/>
</dbReference>
<evidence type="ECO:0000313" key="1">
    <source>
        <dbReference type="EMBL" id="KMS65108.1"/>
    </source>
</evidence>
<dbReference type="InterPro" id="IPR019538">
    <property type="entry name" value="PSMD5"/>
</dbReference>
<feature type="non-terminal residue" evidence="1">
    <location>
        <position position="1"/>
    </location>
</feature>
<dbReference type="InterPro" id="IPR011989">
    <property type="entry name" value="ARM-like"/>
</dbReference>
<keyword evidence="2" id="KW-1185">Reference proteome</keyword>